<protein>
    <submittedName>
        <fullName evidence="1">Uncharacterized protein</fullName>
    </submittedName>
</protein>
<dbReference type="EMBL" id="JAUFQS010000002">
    <property type="protein sequence ID" value="MDN3686370.1"/>
    <property type="molecule type" value="Genomic_DNA"/>
</dbReference>
<sequence length="78" mass="9028">MSLIGSSLRIHLYVTSNSYRELAYDEEKQLLYLLAYQGVDYLGPNGQRRNWDNKHPSVIMINNDFEKVGEVDLPVNII</sequence>
<accession>A0ABT8C3N0</accession>
<keyword evidence="2" id="KW-1185">Reference proteome</keyword>
<dbReference type="Proteomes" id="UP001236663">
    <property type="component" value="Unassembled WGS sequence"/>
</dbReference>
<evidence type="ECO:0000313" key="1">
    <source>
        <dbReference type="EMBL" id="MDN3686370.1"/>
    </source>
</evidence>
<name>A0ABT8C3N0_9BACT</name>
<gene>
    <name evidence="1" type="ORF">QWZ15_00900</name>
</gene>
<reference evidence="2" key="1">
    <citation type="journal article" date="2019" name="Int. J. Syst. Evol. Microbiol.">
        <title>The Global Catalogue of Microorganisms (GCM) 10K type strain sequencing project: providing services to taxonomists for standard genome sequencing and annotation.</title>
        <authorList>
            <consortium name="The Broad Institute Genomics Platform"/>
            <consortium name="The Broad Institute Genome Sequencing Center for Infectious Disease"/>
            <person name="Wu L."/>
            <person name="Ma J."/>
        </authorList>
    </citation>
    <scope>NUCLEOTIDE SEQUENCE [LARGE SCALE GENOMIC DNA]</scope>
    <source>
        <strain evidence="2">CECT 7706</strain>
    </source>
</reference>
<evidence type="ECO:0000313" key="2">
    <source>
        <dbReference type="Proteomes" id="UP001236663"/>
    </source>
</evidence>
<proteinExistence type="predicted"/>
<organism evidence="1 2">
    <name type="scientific">Cyclobacterium jeungdonense</name>
    <dbReference type="NCBI Taxonomy" id="708087"/>
    <lineage>
        <taxon>Bacteria</taxon>
        <taxon>Pseudomonadati</taxon>
        <taxon>Bacteroidota</taxon>
        <taxon>Cytophagia</taxon>
        <taxon>Cytophagales</taxon>
        <taxon>Cyclobacteriaceae</taxon>
        <taxon>Cyclobacterium</taxon>
    </lineage>
</organism>
<comment type="caution">
    <text evidence="1">The sequence shown here is derived from an EMBL/GenBank/DDBJ whole genome shotgun (WGS) entry which is preliminary data.</text>
</comment>
<dbReference type="RefSeq" id="WP_163386912.1">
    <property type="nucleotide sequence ID" value="NZ_JAUFQS010000002.1"/>
</dbReference>